<dbReference type="PRINTS" id="PR00812">
    <property type="entry name" value="BCTERIALGSPF"/>
</dbReference>
<evidence type="ECO:0000259" key="8">
    <source>
        <dbReference type="Pfam" id="PF00482"/>
    </source>
</evidence>
<accession>A0A0R0AUM5</accession>
<evidence type="ECO:0000256" key="7">
    <source>
        <dbReference type="SAM" id="Phobius"/>
    </source>
</evidence>
<evidence type="ECO:0000256" key="2">
    <source>
        <dbReference type="ARBA" id="ARBA00005745"/>
    </source>
</evidence>
<dbReference type="Pfam" id="PF00482">
    <property type="entry name" value="T2SSF"/>
    <property type="match status" value="2"/>
</dbReference>
<feature type="domain" description="Type II secretion system protein GspF" evidence="8">
    <location>
        <begin position="282"/>
        <end position="404"/>
    </location>
</feature>
<evidence type="ECO:0000256" key="1">
    <source>
        <dbReference type="ARBA" id="ARBA00004651"/>
    </source>
</evidence>
<keyword evidence="5 7" id="KW-1133">Transmembrane helix</keyword>
<evidence type="ECO:0000313" key="10">
    <source>
        <dbReference type="Proteomes" id="UP000050836"/>
    </source>
</evidence>
<feature type="transmembrane region" description="Helical" evidence="7">
    <location>
        <begin position="227"/>
        <end position="248"/>
    </location>
</feature>
<keyword evidence="4 7" id="KW-0812">Transmembrane</keyword>
<evidence type="ECO:0000256" key="3">
    <source>
        <dbReference type="ARBA" id="ARBA00022475"/>
    </source>
</evidence>
<feature type="domain" description="Type II secretion system protein GspF" evidence="8">
    <location>
        <begin position="76"/>
        <end position="201"/>
    </location>
</feature>
<evidence type="ECO:0000256" key="6">
    <source>
        <dbReference type="ARBA" id="ARBA00023136"/>
    </source>
</evidence>
<comment type="caution">
    <text evidence="9">The sequence shown here is derived from an EMBL/GenBank/DDBJ whole genome shotgun (WGS) entry which is preliminary data.</text>
</comment>
<sequence length="418" mass="46872">MNVYYYKLLLSNGRVRSGVTQLAVEHDASARLWLEKNFDAVVLTLHRFPGWLAETQRSLSHLIKPTIKPVELSGMLRDLAVMTSSGIPVMEALRAVANEVGQGRASNPARLARRLLEELDAGASLSDAFSRYPDAFPETVRNLVMIGDETGSMDKMLKEAADHVERISRMTADTQQALIYPAFVFSAIFAAGGFWIYYVVPNLADLFKQMNAKLPPLTVAVMKGSEWLISHVGYILVALVLAAFALWVSWRYSRAFRRATHYTLHRLPIAKTIMFSSGLAFFTEYMALLIRAGVDMVSSLQVMERAMRDEYYRDRIIAIRQVLERGDRVSSAMRQVGGFPSMMVRMISVGEDTGTLDSQFSRLSEEYSLRLQRLITNLSEIIKPVVVLLAGGMFVFLIVALLLPVYDLVQQAITSPQM</sequence>
<reference evidence="9 10" key="1">
    <citation type="submission" date="2015-10" db="EMBL/GenBank/DDBJ databases">
        <title>Genome sequencing and analysis of members of genus Stenotrophomonas.</title>
        <authorList>
            <person name="Patil P.P."/>
            <person name="Midha S."/>
            <person name="Patil P.B."/>
        </authorList>
    </citation>
    <scope>NUCLEOTIDE SEQUENCE [LARGE SCALE GENOMIC DNA]</scope>
    <source>
        <strain evidence="9 10">JCM 9942</strain>
    </source>
</reference>
<evidence type="ECO:0000313" key="9">
    <source>
        <dbReference type="EMBL" id="KRG44929.1"/>
    </source>
</evidence>
<feature type="transmembrane region" description="Helical" evidence="7">
    <location>
        <begin position="385"/>
        <end position="409"/>
    </location>
</feature>
<dbReference type="Gene3D" id="1.20.81.30">
    <property type="entry name" value="Type II secretion system (T2SS), domain F"/>
    <property type="match status" value="2"/>
</dbReference>
<dbReference type="PANTHER" id="PTHR30012">
    <property type="entry name" value="GENERAL SECRETION PATHWAY PROTEIN"/>
    <property type="match status" value="1"/>
</dbReference>
<dbReference type="AlphaFoldDB" id="A0A0R0AUM5"/>
<dbReference type="InterPro" id="IPR003004">
    <property type="entry name" value="GspF/PilC"/>
</dbReference>
<proteinExistence type="inferred from homology"/>
<dbReference type="RefSeq" id="WP_057505596.1">
    <property type="nucleotide sequence ID" value="NZ_LLXS01000005.1"/>
</dbReference>
<dbReference type="InterPro" id="IPR018076">
    <property type="entry name" value="T2SS_GspF_dom"/>
</dbReference>
<dbReference type="EMBL" id="LLXS01000005">
    <property type="protein sequence ID" value="KRG44929.1"/>
    <property type="molecule type" value="Genomic_DNA"/>
</dbReference>
<gene>
    <name evidence="9" type="ORF">ARC78_03720</name>
</gene>
<dbReference type="Proteomes" id="UP000050836">
    <property type="component" value="Unassembled WGS sequence"/>
</dbReference>
<dbReference type="GO" id="GO:0005886">
    <property type="term" value="C:plasma membrane"/>
    <property type="evidence" value="ECO:0007669"/>
    <property type="project" value="UniProtKB-SubCell"/>
</dbReference>
<keyword evidence="10" id="KW-1185">Reference proteome</keyword>
<protein>
    <submittedName>
        <fullName evidence="9">Secretion system protein</fullName>
    </submittedName>
</protein>
<feature type="transmembrane region" description="Helical" evidence="7">
    <location>
        <begin position="178"/>
        <end position="200"/>
    </location>
</feature>
<name>A0A0R0AUM5_9GAMM</name>
<evidence type="ECO:0000256" key="4">
    <source>
        <dbReference type="ARBA" id="ARBA00022692"/>
    </source>
</evidence>
<dbReference type="PANTHER" id="PTHR30012:SF0">
    <property type="entry name" value="TYPE II SECRETION SYSTEM PROTEIN F-RELATED"/>
    <property type="match status" value="1"/>
</dbReference>
<organism evidence="9 10">
    <name type="scientific">Stenotrophomonas pictorum JCM 9942</name>
    <dbReference type="NCBI Taxonomy" id="1236960"/>
    <lineage>
        <taxon>Bacteria</taxon>
        <taxon>Pseudomonadati</taxon>
        <taxon>Pseudomonadota</taxon>
        <taxon>Gammaproteobacteria</taxon>
        <taxon>Lysobacterales</taxon>
        <taxon>Lysobacteraceae</taxon>
        <taxon>Stenotrophomonas</taxon>
    </lineage>
</organism>
<comment type="subcellular location">
    <subcellularLocation>
        <location evidence="1">Cell membrane</location>
        <topology evidence="1">Multi-pass membrane protein</topology>
    </subcellularLocation>
</comment>
<keyword evidence="6 7" id="KW-0472">Membrane</keyword>
<comment type="similarity">
    <text evidence="2">Belongs to the GSP F family.</text>
</comment>
<keyword evidence="3" id="KW-1003">Cell membrane</keyword>
<dbReference type="InterPro" id="IPR042094">
    <property type="entry name" value="T2SS_GspF_sf"/>
</dbReference>
<evidence type="ECO:0000256" key="5">
    <source>
        <dbReference type="ARBA" id="ARBA00022989"/>
    </source>
</evidence>